<evidence type="ECO:0000313" key="3">
    <source>
        <dbReference type="EMBL" id="EFO17533.1"/>
    </source>
</evidence>
<name>A0A1S0TDY8_LOALO</name>
<dbReference type="OrthoDB" id="5863943at2759"/>
<accession>A0A1S0TDY8</accession>
<reference evidence="2" key="1">
    <citation type="submission" date="2012-04" db="EMBL/GenBank/DDBJ databases">
        <title>The Genome Sequence of Loa loa.</title>
        <authorList>
            <consortium name="The Broad Institute Genome Sequencing Platform"/>
            <consortium name="Broad Institute Genome Sequencing Center for Infectious Disease"/>
            <person name="Nutman T.B."/>
            <person name="Fink D.L."/>
            <person name="Russ C."/>
            <person name="Young S."/>
            <person name="Zeng Q."/>
            <person name="Gargeya S."/>
            <person name="Alvarado L."/>
            <person name="Berlin A."/>
            <person name="Chapman S.B."/>
            <person name="Chen Z."/>
            <person name="Freedman E."/>
            <person name="Gellesch M."/>
            <person name="Goldberg J."/>
            <person name="Griggs A."/>
            <person name="Gujja S."/>
            <person name="Heilman E.R."/>
            <person name="Heiman D."/>
            <person name="Howarth C."/>
            <person name="Mehta T."/>
            <person name="Neiman D."/>
            <person name="Pearson M."/>
            <person name="Roberts A."/>
            <person name="Saif S."/>
            <person name="Shea T."/>
            <person name="Shenoy N."/>
            <person name="Sisk P."/>
            <person name="Stolte C."/>
            <person name="Sykes S."/>
            <person name="White J."/>
            <person name="Yandava C."/>
            <person name="Haas B."/>
            <person name="Henn M.R."/>
            <person name="Nusbaum C."/>
            <person name="Birren B."/>
        </authorList>
    </citation>
    <scope>NUCLEOTIDE SEQUENCE [LARGE SCALE GENOMIC DNA]</scope>
</reference>
<dbReference type="SUPFAM" id="SSF52540">
    <property type="entry name" value="P-loop containing nucleoside triphosphate hydrolases"/>
    <property type="match status" value="1"/>
</dbReference>
<dbReference type="InterPro" id="IPR000605">
    <property type="entry name" value="Helicase_SF3_ssDNA/RNA_vir"/>
</dbReference>
<protein>
    <submittedName>
        <fullName evidence="3">Replication-associated protein</fullName>
    </submittedName>
</protein>
<proteinExistence type="predicted"/>
<dbReference type="GeneID" id="9948414"/>
<dbReference type="OMA" id="DESATFW"/>
<dbReference type="EMBL" id="JH716696">
    <property type="protein sequence ID" value="EFO12344.1"/>
    <property type="molecule type" value="Genomic_DNA"/>
</dbReference>
<dbReference type="KEGG" id="loa:LOAG_10964"/>
<dbReference type="InParanoid" id="A0A1S0TDY8"/>
<dbReference type="RefSeq" id="XP_003146535.1">
    <property type="nucleotide sequence ID" value="XM_003146487.1"/>
</dbReference>
<organism evidence="2">
    <name type="scientific">Loa loa</name>
    <name type="common">Eye worm</name>
    <name type="synonym">Filaria loa</name>
    <dbReference type="NCBI Taxonomy" id="7209"/>
    <lineage>
        <taxon>Eukaryota</taxon>
        <taxon>Metazoa</taxon>
        <taxon>Ecdysozoa</taxon>
        <taxon>Nematoda</taxon>
        <taxon>Chromadorea</taxon>
        <taxon>Rhabditida</taxon>
        <taxon>Spirurina</taxon>
        <taxon>Spiruromorpha</taxon>
        <taxon>Filarioidea</taxon>
        <taxon>Onchocercidae</taxon>
        <taxon>Loa</taxon>
    </lineage>
</organism>
<dbReference type="EMBL" id="JH712832">
    <property type="protein sequence ID" value="EFO17533.1"/>
    <property type="molecule type" value="Genomic_DNA"/>
</dbReference>
<sequence length="104" mass="12224">MDRKEKTELYLIIGDPGMGKTTFATKLNNDYFIKTSNMEKWWDGYQQQELVIIDFYGWISPNEIMNLADSKPYQVQTKGGFQKFTSKAIVITSNKYPGNWWRPK</sequence>
<dbReference type="GO" id="GO:0003724">
    <property type="term" value="F:RNA helicase activity"/>
    <property type="evidence" value="ECO:0007669"/>
    <property type="project" value="InterPro"/>
</dbReference>
<dbReference type="Pfam" id="PF00910">
    <property type="entry name" value="RNA_helicase"/>
    <property type="match status" value="1"/>
</dbReference>
<gene>
    <name evidence="3" type="ORF">LOAG_10964</name>
    <name evidence="2" type="ORF">LOAG_16189</name>
</gene>
<evidence type="ECO:0000313" key="2">
    <source>
        <dbReference type="EMBL" id="EFO12344.1"/>
    </source>
</evidence>
<dbReference type="Gene3D" id="3.40.50.300">
    <property type="entry name" value="P-loop containing nucleotide triphosphate hydrolases"/>
    <property type="match status" value="1"/>
</dbReference>
<feature type="domain" description="Helicase superfamily 3 single-stranded DNA/RNA virus" evidence="1">
    <location>
        <begin position="11"/>
        <end position="95"/>
    </location>
</feature>
<dbReference type="GO" id="GO:0003723">
    <property type="term" value="F:RNA binding"/>
    <property type="evidence" value="ECO:0007669"/>
    <property type="project" value="InterPro"/>
</dbReference>
<dbReference type="CTD" id="9953686"/>
<dbReference type="RefSeq" id="XP_003151725.1">
    <property type="nucleotide sequence ID" value="XM_003151677.1"/>
</dbReference>
<dbReference type="GeneID" id="9953686"/>
<evidence type="ECO:0000259" key="1">
    <source>
        <dbReference type="Pfam" id="PF00910"/>
    </source>
</evidence>
<dbReference type="CTD" id="9948414"/>
<dbReference type="AlphaFoldDB" id="A0A1S0TDY8"/>
<dbReference type="KEGG" id="loa:LOAG_16189"/>
<dbReference type="InterPro" id="IPR027417">
    <property type="entry name" value="P-loop_NTPase"/>
</dbReference>